<dbReference type="SMART" id="SM00458">
    <property type="entry name" value="RICIN"/>
    <property type="match status" value="1"/>
</dbReference>
<dbReference type="InterPro" id="IPR023296">
    <property type="entry name" value="Glyco_hydro_beta-prop_sf"/>
</dbReference>
<name>A0A544XVC2_9ACTN</name>
<feature type="compositionally biased region" description="Low complexity" evidence="4">
    <location>
        <begin position="198"/>
        <end position="215"/>
    </location>
</feature>
<dbReference type="InterPro" id="IPR035992">
    <property type="entry name" value="Ricin_B-like_lectins"/>
</dbReference>
<dbReference type="CDD" id="cd23446">
    <property type="entry name" value="beta-trefoil_Ricin_1_3Gal43A"/>
    <property type="match status" value="1"/>
</dbReference>
<feature type="region of interest" description="Disordered" evidence="4">
    <location>
        <begin position="187"/>
        <end position="221"/>
    </location>
</feature>
<evidence type="ECO:0000256" key="4">
    <source>
        <dbReference type="SAM" id="MobiDB-lite"/>
    </source>
</evidence>
<dbReference type="RefSeq" id="WP_142625281.1">
    <property type="nucleotide sequence ID" value="NZ_VIRM01000093.1"/>
</dbReference>
<dbReference type="PANTHER" id="PTHR42812:SF15">
    <property type="entry name" value="HYDROLASE, PUTATIVE (AFU_ORTHOLOGUE AFUA_2G00930)-RELATED"/>
    <property type="match status" value="1"/>
</dbReference>
<evidence type="ECO:0000256" key="2">
    <source>
        <dbReference type="ARBA" id="ARBA00022801"/>
    </source>
</evidence>
<evidence type="ECO:0000256" key="3">
    <source>
        <dbReference type="ARBA" id="ARBA00023295"/>
    </source>
</evidence>
<keyword evidence="2 7" id="KW-0378">Hydrolase</keyword>
<sequence length="721" mass="78442">MHQPPVRTTSGRRRAPATVFACLLAALATVLASAVTWVAPASAATVDTNTWYVLVNRNSGKALDVYNFSTADGGALVQWSRSNGNNQQWRFLDSGGGYYRLQSRHSGKVLDVANLSTADAADVVQWSDHNGTNQQFRLADSSDGYVRLVNRNSGKVVEVQNASTADGGRIVQYSDWGGANQQWQLVPVGSVSDPSPSPSASPTASPSASPSASPTNGSWPPSSTYSNPVLWEDLADIDVFRVDDTYYYSASTMHYSPGAPILRSYDLVNWEYAGHSVPKLDFGSKYDMSGGRAYVNGIWASFLNYRASNKTFYWGGCIDFSKTYIYTATSVEGPWNRHTTINKCYYDAGLLVDDNDTMYVAYGNTQISVAQLSADGKTEVRSQQVFSTPSSVGTLEGSRMYKRNGAYYIFLTRPANGQYVLKSTNGPFGPYEMRQVLLNMGGPVSGGGVPHQGGLVQTQNGAWYYMAFQDAYPGGRIPVLAPITWTSDGWPTVQTVNGAWGGSYPYPNVPRPPRQVKPPTGTDTFTGSQLGPEWEWNHNPDTSKYSVGNGLRLQTATVTNDLYSARNTLTHRILGPSSTATIQLDYSSMRDGDRAGLAMLRDSSAWIGVRRDNGQTRLVATNNLTMNGSWQTTGTGTEVASTSVSGGRIWLRVNADIRPGSGRQARFSYSTDGVNFTSFGPAFTMGNAWQFFMGYRFAIFNYATQSLGGAVTVNRFDLTTP</sequence>
<dbReference type="Proteomes" id="UP000316541">
    <property type="component" value="Unassembled WGS sequence"/>
</dbReference>
<dbReference type="GO" id="GO:0005975">
    <property type="term" value="P:carbohydrate metabolic process"/>
    <property type="evidence" value="ECO:0007669"/>
    <property type="project" value="InterPro"/>
</dbReference>
<protein>
    <submittedName>
        <fullName evidence="7">Family 43 glycosylhydrolase</fullName>
    </submittedName>
</protein>
<dbReference type="SUPFAM" id="SSF50370">
    <property type="entry name" value="Ricin B-like lectins"/>
    <property type="match status" value="1"/>
</dbReference>
<comment type="caution">
    <text evidence="7">The sequence shown here is derived from an EMBL/GenBank/DDBJ whole genome shotgun (WGS) entry which is preliminary data.</text>
</comment>
<dbReference type="Gene3D" id="2.80.10.50">
    <property type="match status" value="2"/>
</dbReference>
<evidence type="ECO:0000313" key="7">
    <source>
        <dbReference type="EMBL" id="TQS08402.1"/>
    </source>
</evidence>
<dbReference type="InterPro" id="IPR051795">
    <property type="entry name" value="Glycosyl_Hydrlase_43"/>
</dbReference>
<dbReference type="PROSITE" id="PS50231">
    <property type="entry name" value="RICIN_B_LECTIN"/>
    <property type="match status" value="1"/>
</dbReference>
<organism evidence="7 8">
    <name type="scientific">Microbispora hainanensis</name>
    <dbReference type="NCBI Taxonomy" id="568844"/>
    <lineage>
        <taxon>Bacteria</taxon>
        <taxon>Bacillati</taxon>
        <taxon>Actinomycetota</taxon>
        <taxon>Actinomycetes</taxon>
        <taxon>Streptosporangiales</taxon>
        <taxon>Streptosporangiaceae</taxon>
        <taxon>Microbispora</taxon>
    </lineage>
</organism>
<dbReference type="AlphaFoldDB" id="A0A544XVC2"/>
<dbReference type="PANTHER" id="PTHR42812">
    <property type="entry name" value="BETA-XYLOSIDASE"/>
    <property type="match status" value="1"/>
</dbReference>
<dbReference type="InterPro" id="IPR041542">
    <property type="entry name" value="GH43_C2"/>
</dbReference>
<accession>A0A544XVC2</accession>
<dbReference type="Pfam" id="PF14200">
    <property type="entry name" value="RicinB_lectin_2"/>
    <property type="match status" value="2"/>
</dbReference>
<feature type="chain" id="PRO_5021751981" evidence="5">
    <location>
        <begin position="44"/>
        <end position="721"/>
    </location>
</feature>
<dbReference type="EMBL" id="VIRM01000093">
    <property type="protein sequence ID" value="TQS08402.1"/>
    <property type="molecule type" value="Genomic_DNA"/>
</dbReference>
<feature type="signal peptide" evidence="5">
    <location>
        <begin position="1"/>
        <end position="43"/>
    </location>
</feature>
<keyword evidence="5" id="KW-0732">Signal</keyword>
<dbReference type="Gene3D" id="2.115.10.20">
    <property type="entry name" value="Glycosyl hydrolase domain, family 43"/>
    <property type="match status" value="1"/>
</dbReference>
<dbReference type="Gene3D" id="2.60.120.200">
    <property type="match status" value="1"/>
</dbReference>
<dbReference type="SUPFAM" id="SSF49899">
    <property type="entry name" value="Concanavalin A-like lectins/glucanases"/>
    <property type="match status" value="1"/>
</dbReference>
<dbReference type="InterPro" id="IPR000772">
    <property type="entry name" value="Ricin_B_lectin"/>
</dbReference>
<reference evidence="7 8" key="1">
    <citation type="submission" date="2019-07" db="EMBL/GenBank/DDBJ databases">
        <title>Microbispora hainanensis DSM 45428.</title>
        <authorList>
            <person name="Thawai C."/>
        </authorList>
    </citation>
    <scope>NUCLEOTIDE SEQUENCE [LARGE SCALE GENOMIC DNA]</scope>
    <source>
        <strain evidence="7 8">DSM 45428</strain>
    </source>
</reference>
<dbReference type="CDD" id="cd09001">
    <property type="entry name" value="GH43_FsAxh1-like"/>
    <property type="match status" value="1"/>
</dbReference>
<dbReference type="Pfam" id="PF04616">
    <property type="entry name" value="Glyco_hydro_43"/>
    <property type="match status" value="1"/>
</dbReference>
<comment type="similarity">
    <text evidence="1">Belongs to the glycosyl hydrolase 43 family.</text>
</comment>
<dbReference type="InterPro" id="IPR006710">
    <property type="entry name" value="Glyco_hydro_43"/>
</dbReference>
<evidence type="ECO:0000256" key="1">
    <source>
        <dbReference type="ARBA" id="ARBA00009865"/>
    </source>
</evidence>
<evidence type="ECO:0000313" key="8">
    <source>
        <dbReference type="Proteomes" id="UP000316541"/>
    </source>
</evidence>
<evidence type="ECO:0000259" key="6">
    <source>
        <dbReference type="SMART" id="SM00458"/>
    </source>
</evidence>
<dbReference type="GO" id="GO:0004553">
    <property type="term" value="F:hydrolase activity, hydrolyzing O-glycosyl compounds"/>
    <property type="evidence" value="ECO:0007669"/>
    <property type="project" value="InterPro"/>
</dbReference>
<evidence type="ECO:0000256" key="5">
    <source>
        <dbReference type="SAM" id="SignalP"/>
    </source>
</evidence>
<dbReference type="InterPro" id="IPR013320">
    <property type="entry name" value="ConA-like_dom_sf"/>
</dbReference>
<proteinExistence type="inferred from homology"/>
<feature type="domain" description="Ricin B lectin" evidence="6">
    <location>
        <begin position="50"/>
        <end position="186"/>
    </location>
</feature>
<keyword evidence="3" id="KW-0326">Glycosidase</keyword>
<dbReference type="Pfam" id="PF17851">
    <property type="entry name" value="GH43_C2"/>
    <property type="match status" value="1"/>
</dbReference>
<gene>
    <name evidence="7" type="ORF">FLX08_38960</name>
</gene>
<dbReference type="SUPFAM" id="SSF75005">
    <property type="entry name" value="Arabinanase/levansucrase/invertase"/>
    <property type="match status" value="1"/>
</dbReference>